<proteinExistence type="predicted"/>
<name>A0ABS4W411_9PSEU</name>
<dbReference type="Proteomes" id="UP001519295">
    <property type="component" value="Unassembled WGS sequence"/>
</dbReference>
<protein>
    <submittedName>
        <fullName evidence="1">Uncharacterized protein</fullName>
    </submittedName>
</protein>
<comment type="caution">
    <text evidence="1">The sequence shown here is derived from an EMBL/GenBank/DDBJ whole genome shotgun (WGS) entry which is preliminary data.</text>
</comment>
<dbReference type="EMBL" id="JAGINU010000001">
    <property type="protein sequence ID" value="MBP2370419.1"/>
    <property type="molecule type" value="Genomic_DNA"/>
</dbReference>
<evidence type="ECO:0000313" key="2">
    <source>
        <dbReference type="Proteomes" id="UP001519295"/>
    </source>
</evidence>
<gene>
    <name evidence="1" type="ORF">JOF36_006115</name>
</gene>
<evidence type="ECO:0000313" key="1">
    <source>
        <dbReference type="EMBL" id="MBP2370419.1"/>
    </source>
</evidence>
<reference evidence="1 2" key="1">
    <citation type="submission" date="2021-03" db="EMBL/GenBank/DDBJ databases">
        <title>Sequencing the genomes of 1000 actinobacteria strains.</title>
        <authorList>
            <person name="Klenk H.-P."/>
        </authorList>
    </citation>
    <scope>NUCLEOTIDE SEQUENCE [LARGE SCALE GENOMIC DNA]</scope>
    <source>
        <strain evidence="1 2">DSM 45256</strain>
    </source>
</reference>
<organism evidence="1 2">
    <name type="scientific">Pseudonocardia parietis</name>
    <dbReference type="NCBI Taxonomy" id="570936"/>
    <lineage>
        <taxon>Bacteria</taxon>
        <taxon>Bacillati</taxon>
        <taxon>Actinomycetota</taxon>
        <taxon>Actinomycetes</taxon>
        <taxon>Pseudonocardiales</taxon>
        <taxon>Pseudonocardiaceae</taxon>
        <taxon>Pseudonocardia</taxon>
    </lineage>
</organism>
<accession>A0ABS4W411</accession>
<keyword evidence="2" id="KW-1185">Reference proteome</keyword>
<sequence>MLILPTRANGESRAMSTPVAALRRAAAGWPIAYGLRRSLLRRVADVWGGRPGRVEGARREVSETFHLVSATLRASGD</sequence>